<evidence type="ECO:0000313" key="1">
    <source>
        <dbReference type="EMBL" id="KAI5677947.1"/>
    </source>
</evidence>
<evidence type="ECO:0000313" key="2">
    <source>
        <dbReference type="Proteomes" id="UP001060085"/>
    </source>
</evidence>
<reference evidence="2" key="1">
    <citation type="journal article" date="2023" name="Nat. Plants">
        <title>Single-cell RNA sequencing provides a high-resolution roadmap for understanding the multicellular compartmentation of specialized metabolism.</title>
        <authorList>
            <person name="Sun S."/>
            <person name="Shen X."/>
            <person name="Li Y."/>
            <person name="Li Y."/>
            <person name="Wang S."/>
            <person name="Li R."/>
            <person name="Zhang H."/>
            <person name="Shen G."/>
            <person name="Guo B."/>
            <person name="Wei J."/>
            <person name="Xu J."/>
            <person name="St-Pierre B."/>
            <person name="Chen S."/>
            <person name="Sun C."/>
        </authorList>
    </citation>
    <scope>NUCLEOTIDE SEQUENCE [LARGE SCALE GENOMIC DNA]</scope>
</reference>
<accession>A0ACC0BZ00</accession>
<gene>
    <name evidence="1" type="ORF">M9H77_08897</name>
</gene>
<keyword evidence="2" id="KW-1185">Reference proteome</keyword>
<organism evidence="1 2">
    <name type="scientific">Catharanthus roseus</name>
    <name type="common">Madagascar periwinkle</name>
    <name type="synonym">Vinca rosea</name>
    <dbReference type="NCBI Taxonomy" id="4058"/>
    <lineage>
        <taxon>Eukaryota</taxon>
        <taxon>Viridiplantae</taxon>
        <taxon>Streptophyta</taxon>
        <taxon>Embryophyta</taxon>
        <taxon>Tracheophyta</taxon>
        <taxon>Spermatophyta</taxon>
        <taxon>Magnoliopsida</taxon>
        <taxon>eudicotyledons</taxon>
        <taxon>Gunneridae</taxon>
        <taxon>Pentapetalae</taxon>
        <taxon>asterids</taxon>
        <taxon>lamiids</taxon>
        <taxon>Gentianales</taxon>
        <taxon>Apocynaceae</taxon>
        <taxon>Rauvolfioideae</taxon>
        <taxon>Vinceae</taxon>
        <taxon>Catharanthinae</taxon>
        <taxon>Catharanthus</taxon>
    </lineage>
</organism>
<proteinExistence type="predicted"/>
<comment type="caution">
    <text evidence="1">The sequence shown here is derived from an EMBL/GenBank/DDBJ whole genome shotgun (WGS) entry which is preliminary data.</text>
</comment>
<dbReference type="EMBL" id="CM044702">
    <property type="protein sequence ID" value="KAI5677947.1"/>
    <property type="molecule type" value="Genomic_DNA"/>
</dbReference>
<sequence>MDLKALQQGLGKHPVEAYCDKIGVVKKSASHTLDNIEKWMAPRKIALSVEKTTMYNVSTLWSYALSVLEAIESWSKFAIDRGPLPWLLFPSKAEVLPEPLGVL</sequence>
<dbReference type="Proteomes" id="UP001060085">
    <property type="component" value="Linkage Group LG02"/>
</dbReference>
<name>A0ACC0BZ00_CATRO</name>
<protein>
    <submittedName>
        <fullName evidence="1">Uncharacterized protein</fullName>
    </submittedName>
</protein>